<evidence type="ECO:0000313" key="2">
    <source>
        <dbReference type="Proteomes" id="UP000327085"/>
    </source>
</evidence>
<name>A0A5E4GAF1_PRUDU</name>
<dbReference type="Gene3D" id="3.30.70.270">
    <property type="match status" value="1"/>
</dbReference>
<protein>
    <submittedName>
        <fullName evidence="1">PREDICTED: retrotransposon unclassified</fullName>
    </submittedName>
</protein>
<dbReference type="PANTHER" id="PTHR24559:SF444">
    <property type="entry name" value="REVERSE TRANSCRIPTASE DOMAIN-CONTAINING PROTEIN"/>
    <property type="match status" value="1"/>
</dbReference>
<dbReference type="InterPro" id="IPR053134">
    <property type="entry name" value="RNA-dir_DNA_polymerase"/>
</dbReference>
<dbReference type="PANTHER" id="PTHR24559">
    <property type="entry name" value="TRANSPOSON TY3-I GAG-POL POLYPROTEIN"/>
    <property type="match status" value="1"/>
</dbReference>
<evidence type="ECO:0000313" key="1">
    <source>
        <dbReference type="EMBL" id="VVA36727.1"/>
    </source>
</evidence>
<dbReference type="Gramene" id="VVA36727">
    <property type="protein sequence ID" value="VVA36727"/>
    <property type="gene ID" value="Prudul26B000906"/>
</dbReference>
<dbReference type="SUPFAM" id="SSF56672">
    <property type="entry name" value="DNA/RNA polymerases"/>
    <property type="match status" value="1"/>
</dbReference>
<feature type="non-terminal residue" evidence="1">
    <location>
        <position position="51"/>
    </location>
</feature>
<dbReference type="InterPro" id="IPR043128">
    <property type="entry name" value="Rev_trsase/Diguanyl_cyclase"/>
</dbReference>
<dbReference type="Proteomes" id="UP000327085">
    <property type="component" value="Chromosome 5"/>
</dbReference>
<proteinExistence type="predicted"/>
<feature type="non-terminal residue" evidence="1">
    <location>
        <position position="1"/>
    </location>
</feature>
<dbReference type="AlphaFoldDB" id="A0A5E4GAF1"/>
<sequence>EEDVLKTAFRCLGSIGTFEYVVMPFGLKNASATYQRAMNAIFHDMIGRNLE</sequence>
<dbReference type="InParanoid" id="A0A5E4GAF1"/>
<reference evidence="2" key="1">
    <citation type="journal article" date="2020" name="Plant J.">
        <title>Transposons played a major role in the diversification between the closely related almond and peach genomes: results from the almond genome sequence.</title>
        <authorList>
            <person name="Alioto T."/>
            <person name="Alexiou K.G."/>
            <person name="Bardil A."/>
            <person name="Barteri F."/>
            <person name="Castanera R."/>
            <person name="Cruz F."/>
            <person name="Dhingra A."/>
            <person name="Duval H."/>
            <person name="Fernandez I Marti A."/>
            <person name="Frias L."/>
            <person name="Galan B."/>
            <person name="Garcia J.L."/>
            <person name="Howad W."/>
            <person name="Gomez-Garrido J."/>
            <person name="Gut M."/>
            <person name="Julca I."/>
            <person name="Morata J."/>
            <person name="Puigdomenech P."/>
            <person name="Ribeca P."/>
            <person name="Rubio Cabetas M.J."/>
            <person name="Vlasova A."/>
            <person name="Wirthensohn M."/>
            <person name="Garcia-Mas J."/>
            <person name="Gabaldon T."/>
            <person name="Casacuberta J.M."/>
            <person name="Arus P."/>
        </authorList>
    </citation>
    <scope>NUCLEOTIDE SEQUENCE [LARGE SCALE GENOMIC DNA]</scope>
    <source>
        <strain evidence="2">cv. Texas</strain>
    </source>
</reference>
<organism evidence="1 2">
    <name type="scientific">Prunus dulcis</name>
    <name type="common">Almond</name>
    <name type="synonym">Amygdalus dulcis</name>
    <dbReference type="NCBI Taxonomy" id="3755"/>
    <lineage>
        <taxon>Eukaryota</taxon>
        <taxon>Viridiplantae</taxon>
        <taxon>Streptophyta</taxon>
        <taxon>Embryophyta</taxon>
        <taxon>Tracheophyta</taxon>
        <taxon>Spermatophyta</taxon>
        <taxon>Magnoliopsida</taxon>
        <taxon>eudicotyledons</taxon>
        <taxon>Gunneridae</taxon>
        <taxon>Pentapetalae</taxon>
        <taxon>rosids</taxon>
        <taxon>fabids</taxon>
        <taxon>Rosales</taxon>
        <taxon>Rosaceae</taxon>
        <taxon>Amygdaloideae</taxon>
        <taxon>Amygdaleae</taxon>
        <taxon>Prunus</taxon>
    </lineage>
</organism>
<gene>
    <name evidence="1" type="ORF">ALMOND_2B000906</name>
</gene>
<dbReference type="EMBL" id="CABIKO010000472">
    <property type="protein sequence ID" value="VVA36727.1"/>
    <property type="molecule type" value="Genomic_DNA"/>
</dbReference>
<accession>A0A5E4GAF1</accession>
<dbReference type="InterPro" id="IPR043502">
    <property type="entry name" value="DNA/RNA_pol_sf"/>
</dbReference>